<keyword evidence="10" id="KW-0677">Repeat</keyword>
<evidence type="ECO:0000256" key="5">
    <source>
        <dbReference type="ARBA" id="ARBA00022427"/>
    </source>
</evidence>
<dbReference type="GO" id="GO:0007155">
    <property type="term" value="P:cell adhesion"/>
    <property type="evidence" value="ECO:0007669"/>
    <property type="project" value="InterPro"/>
</dbReference>
<keyword evidence="13 19" id="KW-0472">Membrane</keyword>
<comment type="similarity">
    <text evidence="3">Belongs to the immunoglobulin superfamily.</text>
</comment>
<dbReference type="InterPro" id="IPR036179">
    <property type="entry name" value="Ig-like_dom_sf"/>
</dbReference>
<dbReference type="GO" id="GO:0005923">
    <property type="term" value="C:bicellular tight junction"/>
    <property type="evidence" value="ECO:0007669"/>
    <property type="project" value="UniProtKB-SubCell"/>
</dbReference>
<dbReference type="SMART" id="SM00408">
    <property type="entry name" value="IGc2"/>
    <property type="match status" value="2"/>
</dbReference>
<dbReference type="PANTHER" id="PTHR45113:SF1">
    <property type="entry name" value="JUNCTIONAL ADHESION MOLECULE A"/>
    <property type="match status" value="1"/>
</dbReference>
<evidence type="ECO:0000256" key="10">
    <source>
        <dbReference type="ARBA" id="ARBA00022737"/>
    </source>
</evidence>
<name>A0AAD1WX81_PELCU</name>
<evidence type="ECO:0000256" key="13">
    <source>
        <dbReference type="ARBA" id="ARBA00023136"/>
    </source>
</evidence>
<dbReference type="Gene3D" id="2.60.40.10">
    <property type="entry name" value="Immunoglobulins"/>
    <property type="match status" value="2"/>
</dbReference>
<dbReference type="PROSITE" id="PS50835">
    <property type="entry name" value="IG_LIKE"/>
    <property type="match status" value="2"/>
</dbReference>
<keyword evidence="9 20" id="KW-0732">Signal</keyword>
<keyword evidence="11" id="KW-0965">Cell junction</keyword>
<feature type="domain" description="Ig-like" evidence="21">
    <location>
        <begin position="20"/>
        <end position="123"/>
    </location>
</feature>
<comment type="subcellular location">
    <subcellularLocation>
        <location evidence="2">Cell junction</location>
        <location evidence="2">Tight junction</location>
    </subcellularLocation>
    <subcellularLocation>
        <location evidence="1">Cell membrane</location>
        <topology evidence="1">Single-pass type I membrane protein</topology>
    </subcellularLocation>
</comment>
<dbReference type="GO" id="GO:0050892">
    <property type="term" value="P:intestinal absorption"/>
    <property type="evidence" value="ECO:0007669"/>
    <property type="project" value="TreeGrafter"/>
</dbReference>
<feature type="transmembrane region" description="Helical" evidence="19">
    <location>
        <begin position="231"/>
        <end position="256"/>
    </location>
</feature>
<evidence type="ECO:0000256" key="9">
    <source>
        <dbReference type="ARBA" id="ARBA00022729"/>
    </source>
</evidence>
<evidence type="ECO:0000256" key="3">
    <source>
        <dbReference type="ARBA" id="ARBA00008637"/>
    </source>
</evidence>
<feature type="signal peptide" evidence="20">
    <location>
        <begin position="1"/>
        <end position="18"/>
    </location>
</feature>
<evidence type="ECO:0000256" key="15">
    <source>
        <dbReference type="ARBA" id="ARBA00023180"/>
    </source>
</evidence>
<evidence type="ECO:0000313" key="23">
    <source>
        <dbReference type="Proteomes" id="UP001295444"/>
    </source>
</evidence>
<dbReference type="Proteomes" id="UP001295444">
    <property type="component" value="Chromosome 13"/>
</dbReference>
<dbReference type="FunFam" id="2.60.40.10:FF:000342">
    <property type="entry name" value="Junctional adhesion molecule A"/>
    <property type="match status" value="1"/>
</dbReference>
<protein>
    <recommendedName>
        <fullName evidence="4">Junctional adhesion molecule A</fullName>
    </recommendedName>
    <alternativeName>
        <fullName evidence="17">Junctional adhesion molecule 1</fullName>
    </alternativeName>
</protein>
<dbReference type="Pfam" id="PF07686">
    <property type="entry name" value="V-set"/>
    <property type="match status" value="1"/>
</dbReference>
<evidence type="ECO:0000256" key="19">
    <source>
        <dbReference type="SAM" id="Phobius"/>
    </source>
</evidence>
<dbReference type="Pfam" id="PF13927">
    <property type="entry name" value="Ig_3"/>
    <property type="match status" value="1"/>
</dbReference>
<gene>
    <name evidence="22" type="ORF">PECUL_23A058402</name>
</gene>
<keyword evidence="12 19" id="KW-1133">Transmembrane helix</keyword>
<sequence length="264" mass="28546">MELTWGLLGALICSLVSADNGVSTTTPTITVKQGQPTEFQCDYTANYQSPRVEWKFVNNDQETSIIYYDGELTMSYKDRAEVFPKGLRLKSVTKNDNGVYTCEVTSKDSSGTLLYGQAKTTLTVLVPPSIPVAQVPTSVTNGGVAVLSCIEKDGSPPATFSWFKDKVLLPSNPKDSPTFQNSSYTFNPTTGVLKFEPVTKGDSGEYYCEAKNSEGSQTSGVVRMNAEDVNVGGIVAAVIVSLLILALIAFAVWFAYSRGYCNSK</sequence>
<evidence type="ECO:0000256" key="17">
    <source>
        <dbReference type="ARBA" id="ARBA00030590"/>
    </source>
</evidence>
<dbReference type="SMART" id="SM00409">
    <property type="entry name" value="IG"/>
    <property type="match status" value="2"/>
</dbReference>
<evidence type="ECO:0000256" key="12">
    <source>
        <dbReference type="ARBA" id="ARBA00022989"/>
    </source>
</evidence>
<feature type="domain" description="Ig-like" evidence="21">
    <location>
        <begin position="128"/>
        <end position="223"/>
    </location>
</feature>
<evidence type="ECO:0000256" key="14">
    <source>
        <dbReference type="ARBA" id="ARBA00023157"/>
    </source>
</evidence>
<evidence type="ECO:0000256" key="20">
    <source>
        <dbReference type="SAM" id="SignalP"/>
    </source>
</evidence>
<evidence type="ECO:0000256" key="18">
    <source>
        <dbReference type="ARBA" id="ARBA00046718"/>
    </source>
</evidence>
<organism evidence="22 23">
    <name type="scientific">Pelobates cultripes</name>
    <name type="common">Western spadefoot toad</name>
    <dbReference type="NCBI Taxonomy" id="61616"/>
    <lineage>
        <taxon>Eukaryota</taxon>
        <taxon>Metazoa</taxon>
        <taxon>Chordata</taxon>
        <taxon>Craniata</taxon>
        <taxon>Vertebrata</taxon>
        <taxon>Euteleostomi</taxon>
        <taxon>Amphibia</taxon>
        <taxon>Batrachia</taxon>
        <taxon>Anura</taxon>
        <taxon>Pelobatoidea</taxon>
        <taxon>Pelobatidae</taxon>
        <taxon>Pelobates</taxon>
    </lineage>
</organism>
<evidence type="ECO:0000256" key="6">
    <source>
        <dbReference type="ARBA" id="ARBA00022475"/>
    </source>
</evidence>
<keyword evidence="5" id="KW-0796">Tight junction</keyword>
<dbReference type="SUPFAM" id="SSF48726">
    <property type="entry name" value="Immunoglobulin"/>
    <property type="match status" value="2"/>
</dbReference>
<keyword evidence="15" id="KW-0325">Glycoprotein</keyword>
<dbReference type="InterPro" id="IPR013783">
    <property type="entry name" value="Ig-like_fold"/>
</dbReference>
<comment type="subunit">
    <text evidence="18">Interacts with the ninth PDZ domain of MPDZ. Interacts with the first PDZ domain of PARD3. The association between PARD3 and PARD6B probably disrupts this interaction. Interacts with ITGAL (via I-domain). Interacts with CD151.</text>
</comment>
<reference evidence="22" key="1">
    <citation type="submission" date="2022-03" db="EMBL/GenBank/DDBJ databases">
        <authorList>
            <person name="Alioto T."/>
            <person name="Alioto T."/>
            <person name="Gomez Garrido J."/>
        </authorList>
    </citation>
    <scope>NUCLEOTIDE SEQUENCE</scope>
</reference>
<keyword evidence="8 19" id="KW-0812">Transmembrane</keyword>
<dbReference type="EMBL" id="OW240924">
    <property type="protein sequence ID" value="CAH2327600.1"/>
    <property type="molecule type" value="Genomic_DNA"/>
</dbReference>
<dbReference type="InterPro" id="IPR007110">
    <property type="entry name" value="Ig-like_dom"/>
</dbReference>
<evidence type="ECO:0000313" key="22">
    <source>
        <dbReference type="EMBL" id="CAH2327600.1"/>
    </source>
</evidence>
<evidence type="ECO:0000256" key="2">
    <source>
        <dbReference type="ARBA" id="ARBA00004435"/>
    </source>
</evidence>
<keyword evidence="6" id="KW-1003">Cell membrane</keyword>
<keyword evidence="14" id="KW-1015">Disulfide bond</keyword>
<evidence type="ECO:0000256" key="7">
    <source>
        <dbReference type="ARBA" id="ARBA00022553"/>
    </source>
</evidence>
<evidence type="ECO:0000256" key="11">
    <source>
        <dbReference type="ARBA" id="ARBA00022949"/>
    </source>
</evidence>
<evidence type="ECO:0000256" key="8">
    <source>
        <dbReference type="ARBA" id="ARBA00022692"/>
    </source>
</evidence>
<dbReference type="PANTHER" id="PTHR45113">
    <property type="entry name" value="JUNCTIONAL ADHESION MOLECULE A"/>
    <property type="match status" value="1"/>
</dbReference>
<proteinExistence type="inferred from homology"/>
<feature type="chain" id="PRO_5041975822" description="Junctional adhesion molecule A" evidence="20">
    <location>
        <begin position="19"/>
        <end position="264"/>
    </location>
</feature>
<dbReference type="GO" id="GO:0090557">
    <property type="term" value="P:establishment of endothelial intestinal barrier"/>
    <property type="evidence" value="ECO:0007669"/>
    <property type="project" value="TreeGrafter"/>
</dbReference>
<evidence type="ECO:0000259" key="21">
    <source>
        <dbReference type="PROSITE" id="PS50835"/>
    </source>
</evidence>
<evidence type="ECO:0000256" key="4">
    <source>
        <dbReference type="ARBA" id="ARBA00016608"/>
    </source>
</evidence>
<dbReference type="GO" id="GO:0005886">
    <property type="term" value="C:plasma membrane"/>
    <property type="evidence" value="ECO:0007669"/>
    <property type="project" value="UniProtKB-SubCell"/>
</dbReference>
<dbReference type="GO" id="GO:0090559">
    <property type="term" value="P:regulation of membrane permeability"/>
    <property type="evidence" value="ECO:0007669"/>
    <property type="project" value="TreeGrafter"/>
</dbReference>
<dbReference type="InterPro" id="IPR042456">
    <property type="entry name" value="F11R"/>
</dbReference>
<evidence type="ECO:0000256" key="1">
    <source>
        <dbReference type="ARBA" id="ARBA00004251"/>
    </source>
</evidence>
<dbReference type="InterPro" id="IPR013106">
    <property type="entry name" value="Ig_V-set"/>
</dbReference>
<evidence type="ECO:0000256" key="16">
    <source>
        <dbReference type="ARBA" id="ARBA00023319"/>
    </source>
</evidence>
<keyword evidence="7" id="KW-0597">Phosphoprotein</keyword>
<keyword evidence="16" id="KW-0393">Immunoglobulin domain</keyword>
<keyword evidence="23" id="KW-1185">Reference proteome</keyword>
<accession>A0AAD1WX81</accession>
<dbReference type="InterPro" id="IPR003599">
    <property type="entry name" value="Ig_sub"/>
</dbReference>
<dbReference type="InterPro" id="IPR003598">
    <property type="entry name" value="Ig_sub2"/>
</dbReference>
<dbReference type="AlphaFoldDB" id="A0AAD1WX81"/>